<sequence>MGMCSSAARIGSITAPYVIYLGTYNKVLPYILMGSLTIASSVVNLFLPETFNRDLPETVEQMQECQGLCSGSKKKKYVEGSGNPTVQRDAKSDVQTLVP</sequence>
<protein>
    <submittedName>
        <fullName evidence="1">Uncharacterized protein</fullName>
    </submittedName>
</protein>
<organism evidence="1 2">
    <name type="scientific">Larimichthys crocea</name>
    <name type="common">Large yellow croaker</name>
    <name type="synonym">Pseudosciaena crocea</name>
    <dbReference type="NCBI Taxonomy" id="215358"/>
    <lineage>
        <taxon>Eukaryota</taxon>
        <taxon>Metazoa</taxon>
        <taxon>Chordata</taxon>
        <taxon>Craniata</taxon>
        <taxon>Vertebrata</taxon>
        <taxon>Euteleostomi</taxon>
        <taxon>Actinopterygii</taxon>
        <taxon>Neopterygii</taxon>
        <taxon>Teleostei</taxon>
        <taxon>Neoteleostei</taxon>
        <taxon>Acanthomorphata</taxon>
        <taxon>Eupercaria</taxon>
        <taxon>Sciaenidae</taxon>
        <taxon>Larimichthys</taxon>
    </lineage>
</organism>
<evidence type="ECO:0000313" key="2">
    <source>
        <dbReference type="Proteomes" id="UP000793456"/>
    </source>
</evidence>
<name>A0ACD3R2K6_LARCR</name>
<proteinExistence type="predicted"/>
<keyword evidence="2" id="KW-1185">Reference proteome</keyword>
<accession>A0ACD3R2K6</accession>
<dbReference type="EMBL" id="CM011683">
    <property type="protein sequence ID" value="TMS13776.1"/>
    <property type="molecule type" value="Genomic_DNA"/>
</dbReference>
<gene>
    <name evidence="1" type="ORF">E3U43_022256</name>
</gene>
<reference evidence="1" key="1">
    <citation type="submission" date="2018-11" db="EMBL/GenBank/DDBJ databases">
        <title>The sequence and de novo assembly of Larimichthys crocea genome using PacBio and Hi-C technologies.</title>
        <authorList>
            <person name="Xu P."/>
            <person name="Chen B."/>
            <person name="Zhou Z."/>
            <person name="Ke Q."/>
            <person name="Wu Y."/>
            <person name="Bai H."/>
            <person name="Pu F."/>
        </authorList>
    </citation>
    <scope>NUCLEOTIDE SEQUENCE</scope>
    <source>
        <tissue evidence="1">Muscle</tissue>
    </source>
</reference>
<dbReference type="Proteomes" id="UP000793456">
    <property type="component" value="Chromosome X"/>
</dbReference>
<comment type="caution">
    <text evidence="1">The sequence shown here is derived from an EMBL/GenBank/DDBJ whole genome shotgun (WGS) entry which is preliminary data.</text>
</comment>
<evidence type="ECO:0000313" key="1">
    <source>
        <dbReference type="EMBL" id="TMS13776.1"/>
    </source>
</evidence>